<protein>
    <submittedName>
        <fullName evidence="4">Uncharacterized protein</fullName>
    </submittedName>
</protein>
<dbReference type="Pfam" id="PF15978">
    <property type="entry name" value="TnsD"/>
    <property type="match status" value="1"/>
</dbReference>
<evidence type="ECO:0000259" key="2">
    <source>
        <dbReference type="Pfam" id="PF06527"/>
    </source>
</evidence>
<evidence type="ECO:0000259" key="3">
    <source>
        <dbReference type="Pfam" id="PF15978"/>
    </source>
</evidence>
<dbReference type="Pfam" id="PF06527">
    <property type="entry name" value="TniQ"/>
    <property type="match status" value="1"/>
</dbReference>
<dbReference type="RefSeq" id="WP_101218793.1">
    <property type="nucleotide sequence ID" value="NZ_KZ477987.1"/>
</dbReference>
<organism evidence="4 5">
    <name type="scientific">Pseudomonas fluorescens</name>
    <dbReference type="NCBI Taxonomy" id="294"/>
    <lineage>
        <taxon>Bacteria</taxon>
        <taxon>Pseudomonadati</taxon>
        <taxon>Pseudomonadota</taxon>
        <taxon>Gammaproteobacteria</taxon>
        <taxon>Pseudomonadales</taxon>
        <taxon>Pseudomonadaceae</taxon>
        <taxon>Pseudomonas</taxon>
    </lineage>
</organism>
<accession>A0A2N1EDJ2</accession>
<gene>
    <name evidence="4" type="ORF">CIB54_04515</name>
</gene>
<feature type="region of interest" description="Disordered" evidence="1">
    <location>
        <begin position="319"/>
        <end position="338"/>
    </location>
</feature>
<comment type="caution">
    <text evidence="4">The sequence shown here is derived from an EMBL/GenBank/DDBJ whole genome shotgun (WGS) entry which is preliminary data.</text>
</comment>
<name>A0A2N1EDJ2_PSEFL</name>
<sequence>MATSCFGLSLAWLPGETFFSLCSRLHFLSGHLRPAATTEQLFSLSERCIKHDVPCGLDAFERNTSGLWGEAISIIEQRTIFPFFSPFQSDSSVAGALVQIRGPSLGPLKYQLGLVCGGFGADHPLRACRSCMARDLDSCGVSYWHLSHQYPGVVVCPEHSEVLCECSQNRRWCGRFTWTMPWAGTLRDSDYGVITYLERERLAQLASACRELGSLGLAKHFDPVEVAQLYRKWLPTESAAHSLLTHISPLRRFRPYGGLPSTETAAASFISQMVRSPRRHIHPLKHLMMITWLFGEVSSFAVCHDIACAQRKALSALPTSPPVPDVSVSPANRKGHARPKRLKPELRALLLSRLAEGTAKDDICREFQLTISTVNKLLRAERGVQASWEARRMALDQADHRLRWAELQLQFPSHSLTELRRECQSLYTWLHRHDREWLYAQASQMPKPARNPNPRVDWESRDEGLQRELEAEIIRRFGSDQNLCLKQSQIFSLLPRLAQRLERRDRYPRTRVYMKLLFKR</sequence>
<dbReference type="AlphaFoldDB" id="A0A2N1EDJ2"/>
<dbReference type="InterPro" id="IPR032750">
    <property type="entry name" value="TnsD_C"/>
</dbReference>
<dbReference type="EMBL" id="NVXX01000005">
    <property type="protein sequence ID" value="PKH25646.1"/>
    <property type="molecule type" value="Genomic_DNA"/>
</dbReference>
<evidence type="ECO:0000313" key="5">
    <source>
        <dbReference type="Proteomes" id="UP000233564"/>
    </source>
</evidence>
<dbReference type="Proteomes" id="UP000233564">
    <property type="component" value="Unassembled WGS sequence"/>
</dbReference>
<feature type="domain" description="Transposon Tn7 transposition protein TnsD C-terminal" evidence="3">
    <location>
        <begin position="339"/>
        <end position="513"/>
    </location>
</feature>
<evidence type="ECO:0000256" key="1">
    <source>
        <dbReference type="SAM" id="MobiDB-lite"/>
    </source>
</evidence>
<feature type="domain" description="TniQ" evidence="2">
    <location>
        <begin position="11"/>
        <end position="162"/>
    </location>
</feature>
<proteinExistence type="predicted"/>
<evidence type="ECO:0000313" key="4">
    <source>
        <dbReference type="EMBL" id="PKH25646.1"/>
    </source>
</evidence>
<dbReference type="InterPro" id="IPR009492">
    <property type="entry name" value="TniQ"/>
</dbReference>
<reference evidence="4 5" key="1">
    <citation type="submission" date="2017-08" db="EMBL/GenBank/DDBJ databases">
        <authorList>
            <person name="de Groot N.N."/>
        </authorList>
    </citation>
    <scope>NUCLEOTIDE SEQUENCE [LARGE SCALE GENOMIC DNA]</scope>
    <source>
        <strain evidence="4 5">PfR 37</strain>
    </source>
</reference>